<feature type="domain" description="Izumo protein immunoglobulin" evidence="4">
    <location>
        <begin position="208"/>
        <end position="296"/>
    </location>
</feature>
<dbReference type="Pfam" id="PF16706">
    <property type="entry name" value="Izumo-Ig"/>
    <property type="match status" value="1"/>
</dbReference>
<keyword evidence="3" id="KW-1133">Transmembrane helix</keyword>
<dbReference type="Proteomes" id="UP000250572">
    <property type="component" value="Unassembled WGS sequence"/>
</dbReference>
<dbReference type="InterPro" id="IPR036179">
    <property type="entry name" value="Ig-like_dom_sf"/>
</dbReference>
<dbReference type="EMBL" id="NHOQ01002094">
    <property type="protein sequence ID" value="PWA19695.1"/>
    <property type="molecule type" value="Genomic_DNA"/>
</dbReference>
<accession>A0A315VAD2</accession>
<dbReference type="GO" id="GO:0005102">
    <property type="term" value="F:signaling receptor binding"/>
    <property type="evidence" value="ECO:0007669"/>
    <property type="project" value="InterPro"/>
</dbReference>
<reference evidence="5 6" key="1">
    <citation type="journal article" date="2018" name="G3 (Bethesda)">
        <title>A High-Quality Reference Genome for the Invasive Mosquitofish Gambusia affinis Using a Chicago Library.</title>
        <authorList>
            <person name="Hoffberg S.L."/>
            <person name="Troendle N.J."/>
            <person name="Glenn T.C."/>
            <person name="Mahmud O."/>
            <person name="Louha S."/>
            <person name="Chalopin D."/>
            <person name="Bennetzen J.L."/>
            <person name="Mauricio R."/>
        </authorList>
    </citation>
    <scope>NUCLEOTIDE SEQUENCE [LARGE SCALE GENOMIC DNA]</scope>
    <source>
        <strain evidence="5">NE01/NJP1002.9</strain>
        <tissue evidence="5">Muscle</tissue>
    </source>
</reference>
<sequence length="382" mass="43628">MKAERLKLLSGPAPRRCARLSGRGHLAYPHSQDVNQRIDRTAHSCWEMLLIVVLLFHRIVTAGACLQCDRSIRNMHEDFILSASSVDEQITLQMIADQAYVSYRETSRSRKGVIDPTTLYRAKTEYESEFHRFLNGPHVGLLKYEAIEIMDKGSHILEKHLEAFIPKELCPNKCGLLNRRVMDCISCKYKTYICPAPSGQLDCDVHLVQAEEEGQAVLNCFLPWHRFLLGRPEYHYSRAIGEPDAIKDFQLLVVTQDASIVLNQLHLDEQGTYRCSLQDENGAVYYRASFLLTVEPLRLQTRQPFVTLPPLAHGVYSPTETRLVVLIVVVTTLSLAASVGFIVLLRMMINRQKEVKDLRIKRNGKHRKATTWREKQGRFAVA</sequence>
<dbReference type="GO" id="GO:0005886">
    <property type="term" value="C:plasma membrane"/>
    <property type="evidence" value="ECO:0007669"/>
    <property type="project" value="TreeGrafter"/>
</dbReference>
<comment type="caution">
    <text evidence="5">The sequence shown here is derived from an EMBL/GenBank/DDBJ whole genome shotgun (WGS) entry which is preliminary data.</text>
</comment>
<dbReference type="Pfam" id="PF15005">
    <property type="entry name" value="IZUMO"/>
    <property type="match status" value="1"/>
</dbReference>
<dbReference type="PANTHER" id="PTHR35540:SF1">
    <property type="entry name" value="IZUMO SPERM-EGG FUSION PROTEIN 1"/>
    <property type="match status" value="1"/>
</dbReference>
<keyword evidence="3" id="KW-0472">Membrane</keyword>
<dbReference type="GO" id="GO:0002080">
    <property type="term" value="C:acrosomal membrane"/>
    <property type="evidence" value="ECO:0007669"/>
    <property type="project" value="TreeGrafter"/>
</dbReference>
<evidence type="ECO:0000313" key="5">
    <source>
        <dbReference type="EMBL" id="PWA19695.1"/>
    </source>
</evidence>
<feature type="transmembrane region" description="Helical" evidence="3">
    <location>
        <begin position="323"/>
        <end position="349"/>
    </location>
</feature>
<evidence type="ECO:0000256" key="3">
    <source>
        <dbReference type="SAM" id="Phobius"/>
    </source>
</evidence>
<keyword evidence="6" id="KW-1185">Reference proteome</keyword>
<proteinExistence type="inferred from homology"/>
<dbReference type="InterPro" id="IPR032699">
    <property type="entry name" value="Izumo-Ig"/>
</dbReference>
<gene>
    <name evidence="5" type="ORF">CCH79_00007049</name>
</gene>
<protein>
    <recommendedName>
        <fullName evidence="4">Izumo protein immunoglobulin domain-containing protein</fullName>
    </recommendedName>
</protein>
<dbReference type="InterPro" id="IPR032700">
    <property type="entry name" value="IZUMO1"/>
</dbReference>
<keyword evidence="2" id="KW-0732">Signal</keyword>
<dbReference type="GO" id="GO:0007342">
    <property type="term" value="P:fusion of sperm to egg plasma membrane involved in single fertilization"/>
    <property type="evidence" value="ECO:0007669"/>
    <property type="project" value="InterPro"/>
</dbReference>
<name>A0A315VAD2_GAMAF</name>
<organism evidence="5 6">
    <name type="scientific">Gambusia affinis</name>
    <name type="common">Western mosquitofish</name>
    <name type="synonym">Heterandria affinis</name>
    <dbReference type="NCBI Taxonomy" id="33528"/>
    <lineage>
        <taxon>Eukaryota</taxon>
        <taxon>Metazoa</taxon>
        <taxon>Chordata</taxon>
        <taxon>Craniata</taxon>
        <taxon>Vertebrata</taxon>
        <taxon>Euteleostomi</taxon>
        <taxon>Actinopterygii</taxon>
        <taxon>Neopterygii</taxon>
        <taxon>Teleostei</taxon>
        <taxon>Neoteleostei</taxon>
        <taxon>Acanthomorphata</taxon>
        <taxon>Ovalentaria</taxon>
        <taxon>Atherinomorphae</taxon>
        <taxon>Cyprinodontiformes</taxon>
        <taxon>Poeciliidae</taxon>
        <taxon>Poeciliinae</taxon>
        <taxon>Gambusia</taxon>
    </lineage>
</organism>
<evidence type="ECO:0000256" key="1">
    <source>
        <dbReference type="ARBA" id="ARBA00009633"/>
    </source>
</evidence>
<evidence type="ECO:0000259" key="4">
    <source>
        <dbReference type="Pfam" id="PF16706"/>
    </source>
</evidence>
<dbReference type="InterPro" id="IPR029389">
    <property type="entry name" value="IZUMO"/>
</dbReference>
<dbReference type="PANTHER" id="PTHR35540">
    <property type="entry name" value="IZUMO SPERM-EGG FUSION PROTEIN 1"/>
    <property type="match status" value="1"/>
</dbReference>
<comment type="similarity">
    <text evidence="1">Belongs to the Izumo family.</text>
</comment>
<dbReference type="GO" id="GO:0086080">
    <property type="term" value="F:protein binding involved in heterotypic cell-cell adhesion"/>
    <property type="evidence" value="ECO:0007669"/>
    <property type="project" value="TreeGrafter"/>
</dbReference>
<dbReference type="SUPFAM" id="SSF48726">
    <property type="entry name" value="Immunoglobulin"/>
    <property type="match status" value="1"/>
</dbReference>
<dbReference type="GO" id="GO:0035036">
    <property type="term" value="P:sperm-egg recognition"/>
    <property type="evidence" value="ECO:0007669"/>
    <property type="project" value="InterPro"/>
</dbReference>
<keyword evidence="3" id="KW-0812">Transmembrane</keyword>
<dbReference type="AlphaFoldDB" id="A0A315VAD2"/>
<evidence type="ECO:0000313" key="6">
    <source>
        <dbReference type="Proteomes" id="UP000250572"/>
    </source>
</evidence>
<evidence type="ECO:0000256" key="2">
    <source>
        <dbReference type="ARBA" id="ARBA00022729"/>
    </source>
</evidence>